<feature type="transmembrane region" description="Helical" evidence="8">
    <location>
        <begin position="119"/>
        <end position="136"/>
    </location>
</feature>
<comment type="subcellular location">
    <subcellularLocation>
        <location evidence="1 8">Cell membrane</location>
        <topology evidence="1 8">Multi-pass membrane protein</topology>
    </subcellularLocation>
</comment>
<dbReference type="GO" id="GO:0005886">
    <property type="term" value="C:plasma membrane"/>
    <property type="evidence" value="ECO:0007669"/>
    <property type="project" value="UniProtKB-SubCell"/>
</dbReference>
<proteinExistence type="inferred from homology"/>
<feature type="transmembrane region" description="Helical" evidence="8">
    <location>
        <begin position="88"/>
        <end position="107"/>
    </location>
</feature>
<name>A0A2R4XMA0_9BURK</name>
<evidence type="ECO:0000256" key="7">
    <source>
        <dbReference type="ARBA" id="ARBA00023136"/>
    </source>
</evidence>
<dbReference type="OrthoDB" id="9800873at2"/>
<dbReference type="AlphaFoldDB" id="A0A2R4XMA0"/>
<dbReference type="Pfam" id="PF01925">
    <property type="entry name" value="TauE"/>
    <property type="match status" value="1"/>
</dbReference>
<dbReference type="InterPro" id="IPR002781">
    <property type="entry name" value="TM_pro_TauE-like"/>
</dbReference>
<keyword evidence="7 8" id="KW-0472">Membrane</keyword>
<gene>
    <name evidence="9" type="ORF">DBV39_15735</name>
</gene>
<dbReference type="PANTHER" id="PTHR30269:SF37">
    <property type="entry name" value="MEMBRANE TRANSPORTER PROTEIN"/>
    <property type="match status" value="1"/>
</dbReference>
<accession>A0A2R4XMA0</accession>
<evidence type="ECO:0000256" key="1">
    <source>
        <dbReference type="ARBA" id="ARBA00004651"/>
    </source>
</evidence>
<comment type="similarity">
    <text evidence="2 8">Belongs to the 4-toluene sulfonate uptake permease (TSUP) (TC 2.A.102) family.</text>
</comment>
<feature type="transmembrane region" description="Helical" evidence="8">
    <location>
        <begin position="56"/>
        <end position="76"/>
    </location>
</feature>
<dbReference type="PANTHER" id="PTHR30269">
    <property type="entry name" value="TRANSMEMBRANE PROTEIN YFCA"/>
    <property type="match status" value="1"/>
</dbReference>
<keyword evidence="3" id="KW-0813">Transport</keyword>
<protein>
    <recommendedName>
        <fullName evidence="8">Probable membrane transporter protein</fullName>
    </recommendedName>
</protein>
<organism evidence="9 10">
    <name type="scientific">Orrella marina</name>
    <dbReference type="NCBI Taxonomy" id="2163011"/>
    <lineage>
        <taxon>Bacteria</taxon>
        <taxon>Pseudomonadati</taxon>
        <taxon>Pseudomonadota</taxon>
        <taxon>Betaproteobacteria</taxon>
        <taxon>Burkholderiales</taxon>
        <taxon>Alcaligenaceae</taxon>
        <taxon>Orrella</taxon>
    </lineage>
</organism>
<reference evidence="9 10" key="1">
    <citation type="submission" date="2018-04" db="EMBL/GenBank/DDBJ databases">
        <title>Bordetella sp. HZ20 isolated from seawater.</title>
        <authorList>
            <person name="Sun C."/>
        </authorList>
    </citation>
    <scope>NUCLEOTIDE SEQUENCE [LARGE SCALE GENOMIC DNA]</scope>
    <source>
        <strain evidence="9 10">HZ20</strain>
    </source>
</reference>
<keyword evidence="5 8" id="KW-0812">Transmembrane</keyword>
<sequence length="278" mass="29442">MNIDILFDVFRAQPDPLLCALLAAFSAFLMGFARSGIGAGGFVVSPLMVLALGPSVGIAVVAALMVPAAITGYLQHRKEADQTMLKPLIPAAFAGTALGGVILWLLVSGGEMAIIDRRLEILVAGLSLVYVALVSLRKQIASLGSHLDKPGPVGLFLMGTGLGLSQTVANSGSPLMTVYFLCYRIGKEKFVGAQTTFLMVQNTVKLVPLVLLGILHPGNATAALILLPLTFAGSWLGQRFYKHASEGAFFKLYIILLIIGFITSVLLLIGRDTVFKIT</sequence>
<dbReference type="RefSeq" id="WP_108622347.1">
    <property type="nucleotide sequence ID" value="NZ_CP028901.1"/>
</dbReference>
<evidence type="ECO:0000256" key="2">
    <source>
        <dbReference type="ARBA" id="ARBA00009142"/>
    </source>
</evidence>
<evidence type="ECO:0000256" key="4">
    <source>
        <dbReference type="ARBA" id="ARBA00022475"/>
    </source>
</evidence>
<dbReference type="Proteomes" id="UP000244571">
    <property type="component" value="Chromosome"/>
</dbReference>
<evidence type="ECO:0000256" key="8">
    <source>
        <dbReference type="RuleBase" id="RU363041"/>
    </source>
</evidence>
<evidence type="ECO:0000256" key="6">
    <source>
        <dbReference type="ARBA" id="ARBA00022989"/>
    </source>
</evidence>
<keyword evidence="10" id="KW-1185">Reference proteome</keyword>
<feature type="transmembrane region" description="Helical" evidence="8">
    <location>
        <begin position="156"/>
        <end position="183"/>
    </location>
</feature>
<dbReference type="KEGG" id="boz:DBV39_15735"/>
<feature type="transmembrane region" description="Helical" evidence="8">
    <location>
        <begin position="20"/>
        <end position="44"/>
    </location>
</feature>
<evidence type="ECO:0000256" key="5">
    <source>
        <dbReference type="ARBA" id="ARBA00022692"/>
    </source>
</evidence>
<evidence type="ECO:0000313" key="10">
    <source>
        <dbReference type="Proteomes" id="UP000244571"/>
    </source>
</evidence>
<evidence type="ECO:0000256" key="3">
    <source>
        <dbReference type="ARBA" id="ARBA00022448"/>
    </source>
</evidence>
<keyword evidence="4 8" id="KW-1003">Cell membrane</keyword>
<keyword evidence="6 8" id="KW-1133">Transmembrane helix</keyword>
<feature type="transmembrane region" description="Helical" evidence="8">
    <location>
        <begin position="249"/>
        <end position="269"/>
    </location>
</feature>
<evidence type="ECO:0000313" key="9">
    <source>
        <dbReference type="EMBL" id="AWB34937.1"/>
    </source>
</evidence>
<dbReference type="InterPro" id="IPR052017">
    <property type="entry name" value="TSUP"/>
</dbReference>
<dbReference type="EMBL" id="CP028901">
    <property type="protein sequence ID" value="AWB34937.1"/>
    <property type="molecule type" value="Genomic_DNA"/>
</dbReference>